<evidence type="ECO:0008006" key="4">
    <source>
        <dbReference type="Google" id="ProtNLM"/>
    </source>
</evidence>
<dbReference type="RefSeq" id="WP_260750007.1">
    <property type="nucleotide sequence ID" value="NZ_CP092109.1"/>
</dbReference>
<proteinExistence type="predicted"/>
<sequence length="295" mass="31493">MRELNPFLILVVLLFLVGFTSSSLLGPGARVAAAQSPFVGEDEAEDTGLRFGPATLPRTAPVVPASPAAEEPAAAEVEESVPEAPEFVPPPPPPRPAAPSRPAASPPGTPAPKAAEMQSLPGPLERLAEADGAASFKARLELVRKPVSSDFVQQPMVAVSDGATPVFLRFRNLGGSEPPNLVLSDMKMIRLSRNGGGHWVLEAVPREGTWEARVFVISQGKMWSVPVVVTPLRDIDFDGNGRVDEADYQLFRRAETDPRFDLSGDGERGVADEFIFLANYLLTSQPQTAPPVGSR</sequence>
<name>A0ABY5ZWR1_9BACT</name>
<feature type="compositionally biased region" description="Pro residues" evidence="1">
    <location>
        <begin position="87"/>
        <end position="110"/>
    </location>
</feature>
<reference evidence="2" key="1">
    <citation type="journal article" date="2022" name="Environ. Microbiol.">
        <title>Geoalkalibacter halelectricus SAP #1 sp. nov. possessing extracellular electron transfer and mineral#reducing capabilities from a haloalkaline environment.</title>
        <authorList>
            <person name="Yadav S."/>
            <person name="Singh R."/>
            <person name="Sundharam S.S."/>
            <person name="Chaudhary S."/>
            <person name="Krishnamurthi S."/>
            <person name="Patil S.A."/>
        </authorList>
    </citation>
    <scope>NUCLEOTIDE SEQUENCE</scope>
    <source>
        <strain evidence="2">SAP-1</strain>
    </source>
</reference>
<dbReference type="EMBL" id="CP092109">
    <property type="protein sequence ID" value="UWZ81636.1"/>
    <property type="molecule type" value="Genomic_DNA"/>
</dbReference>
<feature type="compositionally biased region" description="Low complexity" evidence="1">
    <location>
        <begin position="57"/>
        <end position="75"/>
    </location>
</feature>
<protein>
    <recommendedName>
        <fullName evidence="4">EF-hand domain-containing protein</fullName>
    </recommendedName>
</protein>
<evidence type="ECO:0000313" key="2">
    <source>
        <dbReference type="EMBL" id="UWZ81636.1"/>
    </source>
</evidence>
<evidence type="ECO:0000256" key="1">
    <source>
        <dbReference type="SAM" id="MobiDB-lite"/>
    </source>
</evidence>
<organism evidence="2 3">
    <name type="scientific">Geoalkalibacter halelectricus</name>
    <dbReference type="NCBI Taxonomy" id="2847045"/>
    <lineage>
        <taxon>Bacteria</taxon>
        <taxon>Pseudomonadati</taxon>
        <taxon>Thermodesulfobacteriota</taxon>
        <taxon>Desulfuromonadia</taxon>
        <taxon>Desulfuromonadales</taxon>
        <taxon>Geoalkalibacteraceae</taxon>
        <taxon>Geoalkalibacter</taxon>
    </lineage>
</organism>
<dbReference type="PROSITE" id="PS00018">
    <property type="entry name" value="EF_HAND_1"/>
    <property type="match status" value="1"/>
</dbReference>
<keyword evidence="3" id="KW-1185">Reference proteome</keyword>
<feature type="region of interest" description="Disordered" evidence="1">
    <location>
        <begin position="39"/>
        <end position="117"/>
    </location>
</feature>
<accession>A0ABY5ZWR1</accession>
<dbReference type="Proteomes" id="UP001060414">
    <property type="component" value="Chromosome"/>
</dbReference>
<dbReference type="InterPro" id="IPR018247">
    <property type="entry name" value="EF_Hand_1_Ca_BS"/>
</dbReference>
<gene>
    <name evidence="2" type="ORF">L9S41_06860</name>
</gene>
<evidence type="ECO:0000313" key="3">
    <source>
        <dbReference type="Proteomes" id="UP001060414"/>
    </source>
</evidence>